<accession>E6QVQ7</accession>
<proteinExistence type="predicted"/>
<reference evidence="2" key="1">
    <citation type="submission" date="2009-10" db="EMBL/GenBank/DDBJ databases">
        <title>Diversity of trophic interactions inside an arsenic-rich microbial ecosystem.</title>
        <authorList>
            <person name="Bertin P.N."/>
            <person name="Heinrich-Salmeron A."/>
            <person name="Pelletier E."/>
            <person name="Goulhen-Chollet F."/>
            <person name="Arsene-Ploetze F."/>
            <person name="Gallien S."/>
            <person name="Calteau A."/>
            <person name="Vallenet D."/>
            <person name="Casiot C."/>
            <person name="Chane-Woon-Ming B."/>
            <person name="Giloteaux L."/>
            <person name="Barakat M."/>
            <person name="Bonnefoy V."/>
            <person name="Bruneel O."/>
            <person name="Chandler M."/>
            <person name="Cleiss J."/>
            <person name="Duran R."/>
            <person name="Elbaz-Poulichet F."/>
            <person name="Fonknechten N."/>
            <person name="Lauga B."/>
            <person name="Mornico D."/>
            <person name="Ortet P."/>
            <person name="Schaeffer C."/>
            <person name="Siguier P."/>
            <person name="Alexander Thil Smith A."/>
            <person name="Van Dorsselaer A."/>
            <person name="Weissenbach J."/>
            <person name="Medigue C."/>
            <person name="Le Paslier D."/>
        </authorList>
    </citation>
    <scope>NUCLEOTIDE SEQUENCE</scope>
</reference>
<dbReference type="EMBL" id="CABR01000135">
    <property type="protein sequence ID" value="CBI11330.1"/>
    <property type="molecule type" value="Genomic_DNA"/>
</dbReference>
<sequence>MQLPIFEDDRAAVIEIVLAERHRCGTGARCRVREGGEVVVLQIRATVVLQDQQGRFVGLTPEHGDQHADTEHPAQAEDDEGKP</sequence>
<comment type="caution">
    <text evidence="2">The sequence shown here is derived from an EMBL/GenBank/DDBJ whole genome shotgun (WGS) entry which is preliminary data.</text>
</comment>
<feature type="region of interest" description="Disordered" evidence="1">
    <location>
        <begin position="58"/>
        <end position="83"/>
    </location>
</feature>
<evidence type="ECO:0000313" key="2">
    <source>
        <dbReference type="EMBL" id="CBI11330.1"/>
    </source>
</evidence>
<name>E6QVQ7_9ZZZZ</name>
<evidence type="ECO:0000256" key="1">
    <source>
        <dbReference type="SAM" id="MobiDB-lite"/>
    </source>
</evidence>
<dbReference type="AlphaFoldDB" id="E6QVQ7"/>
<gene>
    <name evidence="2" type="ORF">CARN7_2150</name>
</gene>
<organism evidence="2">
    <name type="scientific">mine drainage metagenome</name>
    <dbReference type="NCBI Taxonomy" id="410659"/>
    <lineage>
        <taxon>unclassified sequences</taxon>
        <taxon>metagenomes</taxon>
        <taxon>ecological metagenomes</taxon>
    </lineage>
</organism>
<protein>
    <submittedName>
        <fullName evidence="2">Uncharacterized protein</fullName>
    </submittedName>
</protein>
<feature type="compositionally biased region" description="Basic and acidic residues" evidence="1">
    <location>
        <begin position="62"/>
        <end position="83"/>
    </location>
</feature>